<gene>
    <name evidence="1" type="ORF">PB01_03715</name>
</gene>
<evidence type="ECO:0000313" key="1">
    <source>
        <dbReference type="EMBL" id="QFF97995.1"/>
    </source>
</evidence>
<evidence type="ECO:0000313" key="2">
    <source>
        <dbReference type="Proteomes" id="UP000325517"/>
    </source>
</evidence>
<accession>A0A5J6SJD2</accession>
<dbReference type="KEGG" id="psyo:PB01_03715"/>
<organism evidence="1 2">
    <name type="scientific">Psychrobacillus glaciei</name>
    <dbReference type="NCBI Taxonomy" id="2283160"/>
    <lineage>
        <taxon>Bacteria</taxon>
        <taxon>Bacillati</taxon>
        <taxon>Bacillota</taxon>
        <taxon>Bacilli</taxon>
        <taxon>Bacillales</taxon>
        <taxon>Bacillaceae</taxon>
        <taxon>Psychrobacillus</taxon>
    </lineage>
</organism>
<dbReference type="InterPro" id="IPR030910">
    <property type="entry name" value="SLAP_dom"/>
</dbReference>
<protein>
    <submittedName>
        <fullName evidence="1">SLAP domain-containing protein</fullName>
    </submittedName>
</protein>
<keyword evidence="2" id="KW-1185">Reference proteome</keyword>
<name>A0A5J6SJD2_9BACI</name>
<dbReference type="RefSeq" id="WP_151698942.1">
    <property type="nucleotide sequence ID" value="NZ_CP031223.1"/>
</dbReference>
<proteinExistence type="predicted"/>
<dbReference type="Proteomes" id="UP000325517">
    <property type="component" value="Chromosome"/>
</dbReference>
<dbReference type="AlphaFoldDB" id="A0A5J6SJD2"/>
<reference evidence="1 2" key="1">
    <citation type="submission" date="2018-07" db="EMBL/GenBank/DDBJ databases">
        <title>Complete genome sequence of Psychrobacillus sp. PB01, isolated from iceberg, and comparative genome analysis of Psychrobacillus strains.</title>
        <authorList>
            <person name="Lee P.C."/>
        </authorList>
    </citation>
    <scope>NUCLEOTIDE SEQUENCE [LARGE SCALE GENOMIC DNA]</scope>
    <source>
        <strain evidence="1 2">PB01</strain>
    </source>
</reference>
<dbReference type="EMBL" id="CP031223">
    <property type="protein sequence ID" value="QFF97995.1"/>
    <property type="molecule type" value="Genomic_DNA"/>
</dbReference>
<dbReference type="NCBIfam" id="TIGR04398">
    <property type="entry name" value="SLAP_DUP"/>
    <property type="match status" value="2"/>
</dbReference>
<sequence length="279" mass="32403">MFKSNNAPQPKSANTLKTTLEFSDLWNLNEKERYAFQAAHNKLKGLIPNQISIHGVKLHKTNDGFIMTAIIRQSLQKNLALADIRLIVRDTDGKDIAKKDFNMEYYGELASLRARPWMFEFDNEFLLVSHDEIMDQMEFEVVFEYEQESISHFSLQLDEKWSQELTDEQKDSLKKTLDSLNPLAVNDISISTINLTEQENGVTIDFLIRNSFNKGVTLNNIPLQLFDAAEDMVAQYDFLLEQFDISPNYGRPVSLFFPKEIFKKENPDWTKWKIETTSN</sequence>
<dbReference type="OrthoDB" id="1907642at2"/>